<proteinExistence type="predicted"/>
<name>A0A9P7DM05_9AGAM</name>
<dbReference type="OrthoDB" id="2343366at2759"/>
<dbReference type="AlphaFoldDB" id="A0A9P7DM05"/>
<reference evidence="1" key="1">
    <citation type="journal article" date="2020" name="New Phytol.">
        <title>Comparative genomics reveals dynamic genome evolution in host specialist ectomycorrhizal fungi.</title>
        <authorList>
            <person name="Lofgren L.A."/>
            <person name="Nguyen N.H."/>
            <person name="Vilgalys R."/>
            <person name="Ruytinx J."/>
            <person name="Liao H.L."/>
            <person name="Branco S."/>
            <person name="Kuo A."/>
            <person name="LaButti K."/>
            <person name="Lipzen A."/>
            <person name="Andreopoulos W."/>
            <person name="Pangilinan J."/>
            <person name="Riley R."/>
            <person name="Hundley H."/>
            <person name="Na H."/>
            <person name="Barry K."/>
            <person name="Grigoriev I.V."/>
            <person name="Stajich J.E."/>
            <person name="Kennedy P.G."/>
        </authorList>
    </citation>
    <scope>NUCLEOTIDE SEQUENCE</scope>
    <source>
        <strain evidence="1">S12</strain>
    </source>
</reference>
<organism evidence="1 2">
    <name type="scientific">Suillus plorans</name>
    <dbReference type="NCBI Taxonomy" id="116603"/>
    <lineage>
        <taxon>Eukaryota</taxon>
        <taxon>Fungi</taxon>
        <taxon>Dikarya</taxon>
        <taxon>Basidiomycota</taxon>
        <taxon>Agaricomycotina</taxon>
        <taxon>Agaricomycetes</taxon>
        <taxon>Agaricomycetidae</taxon>
        <taxon>Boletales</taxon>
        <taxon>Suillineae</taxon>
        <taxon>Suillaceae</taxon>
        <taxon>Suillus</taxon>
    </lineage>
</organism>
<keyword evidence="2" id="KW-1185">Reference proteome</keyword>
<dbReference type="EMBL" id="JABBWE010000014">
    <property type="protein sequence ID" value="KAG1798138.1"/>
    <property type="molecule type" value="Genomic_DNA"/>
</dbReference>
<comment type="caution">
    <text evidence="1">The sequence shown here is derived from an EMBL/GenBank/DDBJ whole genome shotgun (WGS) entry which is preliminary data.</text>
</comment>
<dbReference type="PANTHER" id="PTHR22796">
    <property type="entry name" value="URG4-RELATED"/>
    <property type="match status" value="1"/>
</dbReference>
<dbReference type="GeneID" id="64603703"/>
<dbReference type="PANTHER" id="PTHR22796:SF1">
    <property type="entry name" value="VWFA DOMAIN-CONTAINING PROTEIN"/>
    <property type="match status" value="1"/>
</dbReference>
<evidence type="ECO:0000313" key="2">
    <source>
        <dbReference type="Proteomes" id="UP000719766"/>
    </source>
</evidence>
<accession>A0A9P7DM05</accession>
<sequence>SSCTSFPLRYYPWILKDGIYPTELEKSLLGADVNRIVNHLSFGWYESLFQSYMAKKPVKVVSSMGEQSKSFSLNHLVDTSFAGSAMRTTEGVWMSVTPTKDALIVALDFEGVHSIERSAQEDTLLVLFNTAISNLVLFRNNFALSRDITGLFQSFQSSSTVLDPASSNLSLFQSTLVIQFLLAQG</sequence>
<feature type="non-terminal residue" evidence="1">
    <location>
        <position position="185"/>
    </location>
</feature>
<dbReference type="Proteomes" id="UP000719766">
    <property type="component" value="Unassembled WGS sequence"/>
</dbReference>
<dbReference type="InterPro" id="IPR027417">
    <property type="entry name" value="P-loop_NTPase"/>
</dbReference>
<protein>
    <submittedName>
        <fullName evidence="1">Uncharacterized protein</fullName>
    </submittedName>
</protein>
<dbReference type="RefSeq" id="XP_041162949.1">
    <property type="nucleotide sequence ID" value="XM_041309939.1"/>
</dbReference>
<dbReference type="Gene3D" id="3.40.50.300">
    <property type="entry name" value="P-loop containing nucleotide triphosphate hydrolases"/>
    <property type="match status" value="1"/>
</dbReference>
<evidence type="ECO:0000313" key="1">
    <source>
        <dbReference type="EMBL" id="KAG1798138.1"/>
    </source>
</evidence>
<gene>
    <name evidence="1" type="ORF">HD556DRAFT_223109</name>
</gene>